<feature type="compositionally biased region" description="Low complexity" evidence="1">
    <location>
        <begin position="657"/>
        <end position="667"/>
    </location>
</feature>
<feature type="compositionally biased region" description="Low complexity" evidence="1">
    <location>
        <begin position="724"/>
        <end position="734"/>
    </location>
</feature>
<feature type="compositionally biased region" description="Basic and acidic residues" evidence="1">
    <location>
        <begin position="759"/>
        <end position="771"/>
    </location>
</feature>
<reference evidence="3 4" key="1">
    <citation type="submission" date="2016-11" db="EMBL/GenBank/DDBJ databases">
        <authorList>
            <person name="Jaros S."/>
            <person name="Januszkiewicz K."/>
            <person name="Wedrychowicz H."/>
        </authorList>
    </citation>
    <scope>NUCLEOTIDE SEQUENCE [LARGE SCALE GENOMIC DNA]</scope>
    <source>
        <strain evidence="3 4">ACAM 239</strain>
    </source>
</reference>
<proteinExistence type="predicted"/>
<accession>A0A1N6ETZ3</accession>
<feature type="transmembrane region" description="Helical" evidence="2">
    <location>
        <begin position="74"/>
        <end position="99"/>
    </location>
</feature>
<feature type="compositionally biased region" description="Low complexity" evidence="1">
    <location>
        <begin position="555"/>
        <end position="576"/>
    </location>
</feature>
<feature type="region of interest" description="Disordered" evidence="1">
    <location>
        <begin position="491"/>
        <end position="937"/>
    </location>
</feature>
<gene>
    <name evidence="3" type="ORF">SAMN05878438_3669</name>
</gene>
<feature type="region of interest" description="Disordered" evidence="1">
    <location>
        <begin position="455"/>
        <end position="476"/>
    </location>
</feature>
<feature type="transmembrane region" description="Helical" evidence="2">
    <location>
        <begin position="12"/>
        <end position="32"/>
    </location>
</feature>
<keyword evidence="2" id="KW-0472">Membrane</keyword>
<dbReference type="Proteomes" id="UP000185024">
    <property type="component" value="Unassembled WGS sequence"/>
</dbReference>
<feature type="compositionally biased region" description="Basic and acidic residues" evidence="1">
    <location>
        <begin position="819"/>
        <end position="834"/>
    </location>
</feature>
<keyword evidence="2" id="KW-1133">Transmembrane helix</keyword>
<feature type="compositionally biased region" description="Low complexity" evidence="1">
    <location>
        <begin position="789"/>
        <end position="810"/>
    </location>
</feature>
<evidence type="ECO:0000313" key="4">
    <source>
        <dbReference type="Proteomes" id="UP000185024"/>
    </source>
</evidence>
<feature type="compositionally biased region" description="Low complexity" evidence="1">
    <location>
        <begin position="902"/>
        <end position="918"/>
    </location>
</feature>
<dbReference type="AlphaFoldDB" id="A0A1N6ETZ3"/>
<feature type="compositionally biased region" description="Basic residues" evidence="1">
    <location>
        <begin position="890"/>
        <end position="901"/>
    </location>
</feature>
<evidence type="ECO:0000256" key="1">
    <source>
        <dbReference type="SAM" id="MobiDB-lite"/>
    </source>
</evidence>
<dbReference type="Gene3D" id="1.10.3090.10">
    <property type="entry name" value="cca-adding enzyme, domain 2"/>
    <property type="match status" value="1"/>
</dbReference>
<name>A0A1N6ETZ3_9GAMM</name>
<evidence type="ECO:0000313" key="3">
    <source>
        <dbReference type="EMBL" id="SIN86460.1"/>
    </source>
</evidence>
<keyword evidence="2" id="KW-0812">Transmembrane</keyword>
<organism evidence="3 4">
    <name type="scientific">Vreelandella aquamarina</name>
    <dbReference type="NCBI Taxonomy" id="77097"/>
    <lineage>
        <taxon>Bacteria</taxon>
        <taxon>Pseudomonadati</taxon>
        <taxon>Pseudomonadota</taxon>
        <taxon>Gammaproteobacteria</taxon>
        <taxon>Oceanospirillales</taxon>
        <taxon>Halomonadaceae</taxon>
        <taxon>Vreelandella</taxon>
    </lineage>
</organism>
<evidence type="ECO:0000256" key="2">
    <source>
        <dbReference type="SAM" id="Phobius"/>
    </source>
</evidence>
<feature type="compositionally biased region" description="Basic and acidic residues" evidence="1">
    <location>
        <begin position="513"/>
        <end position="525"/>
    </location>
</feature>
<feature type="compositionally biased region" description="Basic and acidic residues" evidence="1">
    <location>
        <begin position="879"/>
        <end position="889"/>
    </location>
</feature>
<dbReference type="SUPFAM" id="SSF109604">
    <property type="entry name" value="HD-domain/PDEase-like"/>
    <property type="match status" value="1"/>
</dbReference>
<sequence>MSLMGYRSTLLRSVIALTVFYSLAGMVAFYAMGPEALQAWLEARGFWNADRGDINPANAASAATEAVVARVDAVWPWLVGGMGVGTLIVLMVVLVGRVVRRYRAKSRGEFRGMDLTITSMPTPAPVKFKPIKAQLAGDVPRHHLPLIHQLLGYLQAHPDAYCGDGHGTTLLEHHLAVMDQAFEYEGADSLLALAAAAHDIGKTISHAKLDGEWVRLSPHDKEGGRLLPKFPAWWELPDDERAILLLAVKYEHSPSKMPRTFPGLTDKGLRRASTLLQQLREIDGLTTRTEKSKVLESVDVEELAIDAFLRVIPLVPYQVKGLAKGVKAAGFRVGDRLYLSEPMIREAALTKLGQGVAEALGGGYRAPGKTGQFTQILLKALHDRGWLVTEAEGVPEGSEASKTWTLPADQALWRVRSGIIEFRGMIAVELPEEHHGLYPRETAYEVTVIGPLRTSAGSGVVPTKDSGKREERAEIPKGIPASEVCEVSLFASSQPGGDAGKVEPPAAGGDVAPKGEEPAPSKAQKDSPPWLLEDGDSASTASVSGGDTAPIDEPVGGNAAPKEAAAAGGDAAQKGGEAAGAGGVPAQDEASKSDVSWLLDDGFEDAAPPVSGGNAAPKDDPIGGDVAPKGEQAAGEPTPEQAPKHDASWLLEDDDSASTASASGGDAAPKEVAAAGGNVAPKDDPVGGDVAPKGEQAADAAGAPTPEQAPKHDASWLLEDDDSASTASASGGDAAPEEAVAAGGSTAPKDDPVGGDAAPKGEEAAPEKAPKNDASWLLEDDDSASTAPASGGDAAPKEAAAAGGNAAPKGGPVGGDVAPKGEEPTPEQASKHDASWLLEDDDSANTASASGGDTAPKDDPVGGDVAPKGEQAEEGAQEAEAKLSPIERRLQKRRAKAKKASASHSSGSASQAGSDNGAGAKGKRAKAEVAGPPKLFS</sequence>
<dbReference type="EMBL" id="FSQX01000002">
    <property type="protein sequence ID" value="SIN86460.1"/>
    <property type="molecule type" value="Genomic_DNA"/>
</dbReference>
<feature type="compositionally biased region" description="Basic and acidic residues" evidence="1">
    <location>
        <begin position="465"/>
        <end position="475"/>
    </location>
</feature>
<protein>
    <submittedName>
        <fullName evidence="3">HD domain-containing protein</fullName>
    </submittedName>
</protein>